<dbReference type="EMBL" id="CAKASE010000058">
    <property type="protein sequence ID" value="CAG9567428.1"/>
    <property type="molecule type" value="Genomic_DNA"/>
</dbReference>
<proteinExistence type="predicted"/>
<keyword evidence="3" id="KW-1185">Reference proteome</keyword>
<comment type="caution">
    <text evidence="2">The sequence shown here is derived from an EMBL/GenBank/DDBJ whole genome shotgun (WGS) entry which is preliminary data.</text>
</comment>
<evidence type="ECO:0000256" key="1">
    <source>
        <dbReference type="SAM" id="MobiDB-lite"/>
    </source>
</evidence>
<dbReference type="Proteomes" id="UP000789524">
    <property type="component" value="Unassembled WGS sequence"/>
</dbReference>
<reference evidence="2" key="1">
    <citation type="submission" date="2021-09" db="EMBL/GenBank/DDBJ databases">
        <authorList>
            <person name="Martin H S."/>
        </authorList>
    </citation>
    <scope>NUCLEOTIDE SEQUENCE</scope>
</reference>
<sequence length="102" mass="11132">MTGVPLVMSYAAPGARPLPSHLRPRVVRALRPRPRHCARAYALFTNTPTSIHTSNASLRYVTRQAEGSLPGTFAPASSPRSIDNTGRWQQRQRRVPGSVTAA</sequence>
<name>A0A8J2QT83_9NEOP</name>
<dbReference type="AlphaFoldDB" id="A0A8J2QT83"/>
<evidence type="ECO:0000313" key="3">
    <source>
        <dbReference type="Proteomes" id="UP000789524"/>
    </source>
</evidence>
<organism evidence="2 3">
    <name type="scientific">Danaus chrysippus</name>
    <name type="common">African queen</name>
    <dbReference type="NCBI Taxonomy" id="151541"/>
    <lineage>
        <taxon>Eukaryota</taxon>
        <taxon>Metazoa</taxon>
        <taxon>Ecdysozoa</taxon>
        <taxon>Arthropoda</taxon>
        <taxon>Hexapoda</taxon>
        <taxon>Insecta</taxon>
        <taxon>Pterygota</taxon>
        <taxon>Neoptera</taxon>
        <taxon>Endopterygota</taxon>
        <taxon>Lepidoptera</taxon>
        <taxon>Glossata</taxon>
        <taxon>Ditrysia</taxon>
        <taxon>Papilionoidea</taxon>
        <taxon>Nymphalidae</taxon>
        <taxon>Danainae</taxon>
        <taxon>Danaini</taxon>
        <taxon>Danaina</taxon>
        <taxon>Danaus</taxon>
        <taxon>Anosia</taxon>
    </lineage>
</organism>
<feature type="region of interest" description="Disordered" evidence="1">
    <location>
        <begin position="68"/>
        <end position="102"/>
    </location>
</feature>
<evidence type="ECO:0000313" key="2">
    <source>
        <dbReference type="EMBL" id="CAG9567428.1"/>
    </source>
</evidence>
<accession>A0A8J2QT83</accession>
<gene>
    <name evidence="2" type="ORF">DCHRY22_LOCUS7695</name>
</gene>
<feature type="compositionally biased region" description="Polar residues" evidence="1">
    <location>
        <begin position="78"/>
        <end position="89"/>
    </location>
</feature>
<protein>
    <submittedName>
        <fullName evidence="2">(African queen) hypothetical protein</fullName>
    </submittedName>
</protein>